<evidence type="ECO:0000256" key="7">
    <source>
        <dbReference type="RuleBase" id="RU364059"/>
    </source>
</evidence>
<evidence type="ECO:0000313" key="11">
    <source>
        <dbReference type="Proteomes" id="UP000501346"/>
    </source>
</evidence>
<comment type="subcellular location">
    <subcellularLocation>
        <location evidence="1 7">Nucleus</location>
    </subcellularLocation>
</comment>
<evidence type="ECO:0000256" key="8">
    <source>
        <dbReference type="SAM" id="MobiDB-lite"/>
    </source>
</evidence>
<gene>
    <name evidence="10" type="primary">MED1_2</name>
    <name evidence="10" type="ORF">GRS66_011205</name>
</gene>
<evidence type="ECO:0000313" key="10">
    <source>
        <dbReference type="EMBL" id="QID88488.1"/>
    </source>
</evidence>
<dbReference type="InterPro" id="IPR019680">
    <property type="entry name" value="Mediator_Med1"/>
</dbReference>
<evidence type="ECO:0000256" key="5">
    <source>
        <dbReference type="ARBA" id="ARBA00023163"/>
    </source>
</evidence>
<keyword evidence="11" id="KW-1185">Reference proteome</keyword>
<evidence type="ECO:0000256" key="4">
    <source>
        <dbReference type="ARBA" id="ARBA00023159"/>
    </source>
</evidence>
<keyword evidence="6 7" id="KW-0539">Nucleus</keyword>
<keyword evidence="5 7" id="KW-0804">Transcription</keyword>
<evidence type="ECO:0000256" key="3">
    <source>
        <dbReference type="ARBA" id="ARBA00023015"/>
    </source>
</evidence>
<dbReference type="OrthoDB" id="5310959at2759"/>
<protein>
    <recommendedName>
        <fullName evidence="7">Mediator of RNA polymerase II transcription subunit 1</fullName>
    </recommendedName>
    <alternativeName>
        <fullName evidence="7">Mediator complex subunit 1</fullName>
    </alternativeName>
</protein>
<organism evidence="10 11">
    <name type="scientific">Saccharomyces pastorianus</name>
    <name type="common">Lager yeast</name>
    <name type="synonym">Saccharomyces cerevisiae x Saccharomyces eubayanus</name>
    <dbReference type="NCBI Taxonomy" id="27292"/>
    <lineage>
        <taxon>Eukaryota</taxon>
        <taxon>Fungi</taxon>
        <taxon>Dikarya</taxon>
        <taxon>Ascomycota</taxon>
        <taxon>Saccharomycotina</taxon>
        <taxon>Saccharomycetes</taxon>
        <taxon>Saccharomycetales</taxon>
        <taxon>Saccharomycetaceae</taxon>
        <taxon>Saccharomyces</taxon>
    </lineage>
</organism>
<keyword evidence="3 7" id="KW-0805">Transcription regulation</keyword>
<dbReference type="AlphaFoldDB" id="A0A6C1EGE5"/>
<evidence type="ECO:0000256" key="1">
    <source>
        <dbReference type="ARBA" id="ARBA00004123"/>
    </source>
</evidence>
<evidence type="ECO:0000256" key="6">
    <source>
        <dbReference type="ARBA" id="ARBA00023242"/>
    </source>
</evidence>
<evidence type="ECO:0000259" key="9">
    <source>
        <dbReference type="Pfam" id="PF10744"/>
    </source>
</evidence>
<evidence type="ECO:0000256" key="2">
    <source>
        <dbReference type="ARBA" id="ARBA00006210"/>
    </source>
</evidence>
<dbReference type="Pfam" id="PF10744">
    <property type="entry name" value="Med1"/>
    <property type="match status" value="1"/>
</dbReference>
<comment type="similarity">
    <text evidence="2 7">Belongs to the Mediator complex subunit 1 family.</text>
</comment>
<feature type="compositionally biased region" description="Polar residues" evidence="8">
    <location>
        <begin position="389"/>
        <end position="401"/>
    </location>
</feature>
<proteinExistence type="inferred from homology"/>
<feature type="region of interest" description="Disordered" evidence="8">
    <location>
        <begin position="389"/>
        <end position="428"/>
    </location>
</feature>
<dbReference type="Proteomes" id="UP000501346">
    <property type="component" value="Chromosome SeXVI"/>
</dbReference>
<feature type="domain" description="Mediator complex subunit Med1" evidence="9">
    <location>
        <begin position="13"/>
        <end position="346"/>
    </location>
</feature>
<sequence>MVEADSYMETLNSMIELFKDYKPGSITLENITRLCQTLGLESFTEELSNELSRLSTASKIIVIDVDYNKKQDRIQDVKLVLASNFDNFDYFNVKDGEQERSNILLNSLTKYPDLKAFHNNLKFLYLLDAYSHIESDSSSHNNTSSDKSLDSSNTSLNNQGKLDLFKYFTELSHYIRQYFQDNSLNFKVRTNLNDKFGIYISTQDENNQEVPLVKIYLDENKSDSQYRFYEYIYSQETKSWINESAENFSNGISLVMEITANTNKDDFTEFIWFPEDFIPSELVIDKLSNLSNFPSSPSTPPIIDLFSSNNYNSKIHLMNDFTTKLINITKFDISNDNLDLISEILKWIQWSRIVLQKVFKLVSTPNSNLNSPKFEPDQTASFPKLTKDINSLTSNADPTPRTNRHGSVVEASRRRRSSANKGKRPSITEAMMLKEEGLQQFNLHEILSEPVIEEEKDEEDTKEQPVVADSTNDLGFNRTISNQANTETSIVMESQSVPPDVNNGIPGYRIAGAEDDIEMKDVSDNANENDSTVLQLIVSEDQVILDTISECNLYDDIESWRTFINQFQDIVS</sequence>
<comment type="function">
    <text evidence="7">Component of the Mediator complex, a coactivator involved in the regulated transcription of nearly all RNA polymerase II-dependent genes. Mediator functions as a bridge to convey information from gene-specific regulatory proteins to the basal RNA polymerase II transcription machinery. Mediator is recruited to promoters by direct interactions with regulatory proteins and serves as a scaffold for the assembly of a functional preinitiation complex with RNA polymerase II and the general transcription factors.</text>
</comment>
<feature type="compositionally biased region" description="Basic residues" evidence="8">
    <location>
        <begin position="413"/>
        <end position="424"/>
    </location>
</feature>
<dbReference type="EMBL" id="CP049013">
    <property type="protein sequence ID" value="QID88488.1"/>
    <property type="molecule type" value="Genomic_DNA"/>
</dbReference>
<reference evidence="10 11" key="1">
    <citation type="journal article" date="2019" name="BMC Genomics">
        <title>Chromosome level assembly and comparative genome analysis confirm lager-brewing yeasts originated from a single hybridization.</title>
        <authorList>
            <person name="Salazar A.N."/>
            <person name="Gorter de Vries A.R."/>
            <person name="van den Broek M."/>
            <person name="Brouwers N."/>
            <person name="de la Torre Cortes P."/>
            <person name="Kuijpers N.G.A."/>
            <person name="Daran J.G."/>
            <person name="Abeel T."/>
        </authorList>
    </citation>
    <scope>NUCLEOTIDE SEQUENCE [LARGE SCALE GENOMIC DNA]</scope>
    <source>
        <strain evidence="10 11">CBS 1483</strain>
    </source>
</reference>
<name>A0A6C1EGE5_SACPS</name>
<accession>A0A6C1EGE5</accession>
<keyword evidence="4 7" id="KW-0010">Activator</keyword>